<comment type="subcellular location">
    <subcellularLocation>
        <location evidence="1">Cytoplasm</location>
        <location evidence="1">P-body</location>
    </subcellularLocation>
</comment>
<dbReference type="GO" id="GO:0000290">
    <property type="term" value="P:deadenylation-dependent decapping of nuclear-transcribed mRNA"/>
    <property type="evidence" value="ECO:0007669"/>
    <property type="project" value="InterPro"/>
</dbReference>
<dbReference type="GO" id="GO:0000932">
    <property type="term" value="C:P-body"/>
    <property type="evidence" value="ECO:0007669"/>
    <property type="project" value="UniProtKB-SubCell"/>
</dbReference>
<proteinExistence type="predicted"/>
<evidence type="ECO:0000256" key="1">
    <source>
        <dbReference type="ARBA" id="ARBA00004201"/>
    </source>
</evidence>
<reference evidence="5" key="1">
    <citation type="submission" date="2020-11" db="EMBL/GenBank/DDBJ databases">
        <authorList>
            <person name="Whitehead M."/>
        </authorList>
    </citation>
    <scope>NUCLEOTIDE SEQUENCE</scope>
    <source>
        <strain evidence="5">EGII</strain>
    </source>
</reference>
<dbReference type="GO" id="GO:0033962">
    <property type="term" value="P:P-body assembly"/>
    <property type="evidence" value="ECO:0007669"/>
    <property type="project" value="TreeGrafter"/>
</dbReference>
<dbReference type="AlphaFoldDB" id="A0A811UDE3"/>
<sequence>MVKRIDSYGTPAAPKFCTLEDIERNIIIEQTMRKQQELQSPANDSRHLHHTQRQHIQQFKEPQRQPNTPPPHFLNPQQTAHHHHNLQKPHPSQMKGPPGFLNNQVRPNSNFTNNMAQHPLLQHQTINVGSGLGSGYPVYPNAMGPHLQQQNNQLQHPLLNQHGLPSNFHRSLPSTHLPIALNNFAMHPNFNAMRAAAAVTGIHPASLVQQQQQPRIVPHPPNSAEIQQNHPLLQNAARQIPHVQQPIGINQHQNLAQQRANISGNKTIHQRREGGSANGNLPPEDFDQYANLMSTRDKHWLIGIQLSQLNTDTPYIDDFYYTVYREKKQLKMLRERRNSESTVAASNNCGNIGNNQDQKTPYVFTPLKFENSLGKLQYGSVTAPRKIIDADIMGSEVNVGGVGEGVKYTDSPSGNKSAYVKSNMSVSSQSGAINDIASSAHRKSRHILLHIETLFRIVLKLEDLNNPIAIATIIMKKKKENERIAALELLENANKTQEERMSEISGSSAANPALKINLRLSHEEVPAIMNVRKGKALIRRIMPYIEDHEARWNIWMGVFSSLQNVVKKDREDLDGTLYALYPEFKKHVREANFTTIIKISSSIPLNEKKSNVIFCSKFGISSLVCLVLQAENIYRGGHDDTHTDANKGKWRNFLDRVSMSLNRTIQNQTICAEIESDSIQPMMDHFARFEDLNLDSLLQLITEAKQQIN</sequence>
<organism evidence="5 6">
    <name type="scientific">Ceratitis capitata</name>
    <name type="common">Mediterranean fruit fly</name>
    <name type="synonym">Tephritis capitata</name>
    <dbReference type="NCBI Taxonomy" id="7213"/>
    <lineage>
        <taxon>Eukaryota</taxon>
        <taxon>Metazoa</taxon>
        <taxon>Ecdysozoa</taxon>
        <taxon>Arthropoda</taxon>
        <taxon>Hexapoda</taxon>
        <taxon>Insecta</taxon>
        <taxon>Pterygota</taxon>
        <taxon>Neoptera</taxon>
        <taxon>Endopterygota</taxon>
        <taxon>Diptera</taxon>
        <taxon>Brachycera</taxon>
        <taxon>Muscomorpha</taxon>
        <taxon>Tephritoidea</taxon>
        <taxon>Tephritidae</taxon>
        <taxon>Ceratitis</taxon>
        <taxon>Ceratitis</taxon>
    </lineage>
</organism>
<comment type="caution">
    <text evidence="5">The sequence shown here is derived from an EMBL/GenBank/DDBJ whole genome shotgun (WGS) entry which is preliminary data.</text>
</comment>
<name>A0A811UDE3_CERCA</name>
<dbReference type="EMBL" id="CAJHJT010000001">
    <property type="protein sequence ID" value="CAD6995495.1"/>
    <property type="molecule type" value="Genomic_DNA"/>
</dbReference>
<dbReference type="GO" id="GO:0003723">
    <property type="term" value="F:RNA binding"/>
    <property type="evidence" value="ECO:0007669"/>
    <property type="project" value="TreeGrafter"/>
</dbReference>
<dbReference type="PANTHER" id="PTHR21551">
    <property type="entry name" value="TOPOISOMERASE II-ASSOCIATED PROTEIN PAT1"/>
    <property type="match status" value="1"/>
</dbReference>
<keyword evidence="6" id="KW-1185">Reference proteome</keyword>
<dbReference type="Proteomes" id="UP000606786">
    <property type="component" value="Unassembled WGS sequence"/>
</dbReference>
<evidence type="ECO:0000256" key="2">
    <source>
        <dbReference type="ARBA" id="ARBA00022490"/>
    </source>
</evidence>
<dbReference type="InterPro" id="IPR039900">
    <property type="entry name" value="Pat1-like"/>
</dbReference>
<evidence type="ECO:0000313" key="6">
    <source>
        <dbReference type="Proteomes" id="UP000606786"/>
    </source>
</evidence>
<dbReference type="OrthoDB" id="8251691at2759"/>
<gene>
    <name evidence="5" type="ORF">CCAP1982_LOCUS4208</name>
</gene>
<accession>A0A811UDE3</accession>
<dbReference type="PANTHER" id="PTHR21551:SF0">
    <property type="entry name" value="PROTEIN ASSOCIATED WITH TOPO II RELATED-1, ISOFORM A"/>
    <property type="match status" value="1"/>
</dbReference>
<keyword evidence="3" id="KW-0175">Coiled coil</keyword>
<feature type="region of interest" description="Disordered" evidence="4">
    <location>
        <begin position="33"/>
        <end position="108"/>
    </location>
</feature>
<evidence type="ECO:0000256" key="4">
    <source>
        <dbReference type="SAM" id="MobiDB-lite"/>
    </source>
</evidence>
<keyword evidence="2" id="KW-0963">Cytoplasm</keyword>
<evidence type="ECO:0000256" key="3">
    <source>
        <dbReference type="SAM" id="Coils"/>
    </source>
</evidence>
<protein>
    <submittedName>
        <fullName evidence="5">(Mediterranean fruit fly) hypothetical protein</fullName>
    </submittedName>
</protein>
<evidence type="ECO:0000313" key="5">
    <source>
        <dbReference type="EMBL" id="CAD6995495.1"/>
    </source>
</evidence>
<feature type="coiled-coil region" evidence="3">
    <location>
        <begin position="476"/>
        <end position="507"/>
    </location>
</feature>